<accession>A0ABW7FTU3</accession>
<keyword evidence="2" id="KW-1185">Reference proteome</keyword>
<evidence type="ECO:0008006" key="3">
    <source>
        <dbReference type="Google" id="ProtNLM"/>
    </source>
</evidence>
<proteinExistence type="predicted"/>
<comment type="caution">
    <text evidence="1">The sequence shown here is derived from an EMBL/GenBank/DDBJ whole genome shotgun (WGS) entry which is preliminary data.</text>
</comment>
<gene>
    <name evidence="1" type="ORF">ACG0Z6_05710</name>
</gene>
<evidence type="ECO:0000313" key="2">
    <source>
        <dbReference type="Proteomes" id="UP001606099"/>
    </source>
</evidence>
<dbReference type="Proteomes" id="UP001606099">
    <property type="component" value="Unassembled WGS sequence"/>
</dbReference>
<protein>
    <recommendedName>
        <fullName evidence="3">Transposase</fullName>
    </recommendedName>
</protein>
<name>A0ABW7FTU3_9BURK</name>
<dbReference type="EMBL" id="JBIGHZ010000002">
    <property type="protein sequence ID" value="MFG6447739.1"/>
    <property type="molecule type" value="Genomic_DNA"/>
</dbReference>
<reference evidence="1 2" key="1">
    <citation type="submission" date="2024-08" db="EMBL/GenBank/DDBJ databases">
        <authorList>
            <person name="Lu H."/>
        </authorList>
    </citation>
    <scope>NUCLEOTIDE SEQUENCE [LARGE SCALE GENOMIC DNA]</scope>
    <source>
        <strain evidence="1 2">BYS180W</strain>
    </source>
</reference>
<dbReference type="RefSeq" id="WP_394459352.1">
    <property type="nucleotide sequence ID" value="NZ_JBIGHZ010000002.1"/>
</dbReference>
<sequence length="61" mass="7279">MWRVVFFVREGKRVRQDKSGPWLPDRNQALRWAQWFAEQGYVVSLEDQFGMVQRLPIPAMA</sequence>
<evidence type="ECO:0000313" key="1">
    <source>
        <dbReference type="EMBL" id="MFG6447739.1"/>
    </source>
</evidence>
<organism evidence="1 2">
    <name type="scientific">Roseateles rivi</name>
    <dbReference type="NCBI Taxonomy" id="3299028"/>
    <lineage>
        <taxon>Bacteria</taxon>
        <taxon>Pseudomonadati</taxon>
        <taxon>Pseudomonadota</taxon>
        <taxon>Betaproteobacteria</taxon>
        <taxon>Burkholderiales</taxon>
        <taxon>Sphaerotilaceae</taxon>
        <taxon>Roseateles</taxon>
    </lineage>
</organism>